<sequence length="160" mass="17450">MRAASKPPIQNKVMAGVQRRTGGLIGKGRCSVRDGWTVSTTNGRHGKRNLLRLIDASIHSASTIIAGIRPPPEPPSGVERGARFQEFYFSSLDFFMFRFFFGFLRCYGCAFSGKKTLEPRTGDEKFDLQIIGSVKPKAGSSNLIASTGVIDSKSGSRTDD</sequence>
<organism evidence="1 2">
    <name type="scientific">Cuscuta epithymum</name>
    <dbReference type="NCBI Taxonomy" id="186058"/>
    <lineage>
        <taxon>Eukaryota</taxon>
        <taxon>Viridiplantae</taxon>
        <taxon>Streptophyta</taxon>
        <taxon>Embryophyta</taxon>
        <taxon>Tracheophyta</taxon>
        <taxon>Spermatophyta</taxon>
        <taxon>Magnoliopsida</taxon>
        <taxon>eudicotyledons</taxon>
        <taxon>Gunneridae</taxon>
        <taxon>Pentapetalae</taxon>
        <taxon>asterids</taxon>
        <taxon>lamiids</taxon>
        <taxon>Solanales</taxon>
        <taxon>Convolvulaceae</taxon>
        <taxon>Cuscuteae</taxon>
        <taxon>Cuscuta</taxon>
        <taxon>Cuscuta subgen. Cuscuta</taxon>
    </lineage>
</organism>
<dbReference type="Proteomes" id="UP001152523">
    <property type="component" value="Unassembled WGS sequence"/>
</dbReference>
<evidence type="ECO:0000313" key="1">
    <source>
        <dbReference type="EMBL" id="CAH9094044.1"/>
    </source>
</evidence>
<evidence type="ECO:0000313" key="2">
    <source>
        <dbReference type="Proteomes" id="UP001152523"/>
    </source>
</evidence>
<proteinExistence type="predicted"/>
<reference evidence="1" key="1">
    <citation type="submission" date="2022-07" db="EMBL/GenBank/DDBJ databases">
        <authorList>
            <person name="Macas J."/>
            <person name="Novak P."/>
            <person name="Neumann P."/>
        </authorList>
    </citation>
    <scope>NUCLEOTIDE SEQUENCE</scope>
</reference>
<keyword evidence="2" id="KW-1185">Reference proteome</keyword>
<dbReference type="AlphaFoldDB" id="A0AAV0D6F1"/>
<protein>
    <submittedName>
        <fullName evidence="1">Uncharacterized protein</fullName>
    </submittedName>
</protein>
<dbReference type="EMBL" id="CAMAPF010000079">
    <property type="protein sequence ID" value="CAH9094044.1"/>
    <property type="molecule type" value="Genomic_DNA"/>
</dbReference>
<accession>A0AAV0D6F1</accession>
<gene>
    <name evidence="1" type="ORF">CEPIT_LOCUS12755</name>
</gene>
<comment type="caution">
    <text evidence="1">The sequence shown here is derived from an EMBL/GenBank/DDBJ whole genome shotgun (WGS) entry which is preliminary data.</text>
</comment>
<name>A0AAV0D6F1_9ASTE</name>